<evidence type="ECO:0000313" key="3">
    <source>
        <dbReference type="Proteomes" id="UP001580346"/>
    </source>
</evidence>
<proteinExistence type="predicted"/>
<dbReference type="EMBL" id="JBHHMI010000104">
    <property type="protein sequence ID" value="MFB5270063.1"/>
    <property type="molecule type" value="Genomic_DNA"/>
</dbReference>
<reference evidence="2 3" key="1">
    <citation type="submission" date="2024-09" db="EMBL/GenBank/DDBJ databases">
        <title>Paenibacillus zeirhizospherea sp. nov., isolated from surface of the maize (Zea mays) roots in a horticulture field, Hungary.</title>
        <authorList>
            <person name="Marton D."/>
            <person name="Farkas M."/>
            <person name="Bedics A."/>
            <person name="Toth E."/>
            <person name="Tancsics A."/>
            <person name="Boka K."/>
            <person name="Maroti G."/>
            <person name="Kriszt B."/>
            <person name="Cserhati M."/>
        </authorList>
    </citation>
    <scope>NUCLEOTIDE SEQUENCE [LARGE SCALE GENOMIC DNA]</scope>
    <source>
        <strain evidence="2 3">KCTC 33519</strain>
    </source>
</reference>
<dbReference type="Pfam" id="PF07508">
    <property type="entry name" value="Recombinase"/>
    <property type="match status" value="1"/>
</dbReference>
<keyword evidence="3" id="KW-1185">Reference proteome</keyword>
<evidence type="ECO:0000259" key="1">
    <source>
        <dbReference type="Pfam" id="PF07508"/>
    </source>
</evidence>
<dbReference type="Gene3D" id="3.90.1750.20">
    <property type="entry name" value="Putative Large Serine Recombinase, Chain B, Domain 2"/>
    <property type="match status" value="1"/>
</dbReference>
<name>A0ABV5B0R0_9BACL</name>
<comment type="caution">
    <text evidence="2">The sequence shown here is derived from an EMBL/GenBank/DDBJ whole genome shotgun (WGS) entry which is preliminary data.</text>
</comment>
<dbReference type="RefSeq" id="WP_375358325.1">
    <property type="nucleotide sequence ID" value="NZ_JBHHMI010000104.1"/>
</dbReference>
<dbReference type="InterPro" id="IPR011109">
    <property type="entry name" value="DNA_bind_recombinase_dom"/>
</dbReference>
<organism evidence="2 3">
    <name type="scientific">Paenibacillus enshidis</name>
    <dbReference type="NCBI Taxonomy" id="1458439"/>
    <lineage>
        <taxon>Bacteria</taxon>
        <taxon>Bacillati</taxon>
        <taxon>Bacillota</taxon>
        <taxon>Bacilli</taxon>
        <taxon>Bacillales</taxon>
        <taxon>Paenibacillaceae</taxon>
        <taxon>Paenibacillus</taxon>
    </lineage>
</organism>
<feature type="domain" description="Recombinase" evidence="1">
    <location>
        <begin position="2"/>
        <end position="82"/>
    </location>
</feature>
<gene>
    <name evidence="2" type="ORF">ACE41H_25270</name>
</gene>
<dbReference type="Proteomes" id="UP001580346">
    <property type="component" value="Unassembled WGS sequence"/>
</dbReference>
<dbReference type="InterPro" id="IPR038109">
    <property type="entry name" value="DNA_bind_recomb_sf"/>
</dbReference>
<sequence>MVRYIFKLYLRGLSCRKIADRLNGDGLKTQQLHDFLPITIQQILRNPVYKGTLVFHNRQRIKKGQVYRYQIVETIVTEDAHP</sequence>
<feature type="non-terminal residue" evidence="2">
    <location>
        <position position="82"/>
    </location>
</feature>
<evidence type="ECO:0000313" key="2">
    <source>
        <dbReference type="EMBL" id="MFB5270063.1"/>
    </source>
</evidence>
<protein>
    <submittedName>
        <fullName evidence="2">Recombinase family protein</fullName>
    </submittedName>
</protein>
<accession>A0ABV5B0R0</accession>